<feature type="domain" description="PilZ" evidence="1">
    <location>
        <begin position="3"/>
        <end position="85"/>
    </location>
</feature>
<evidence type="ECO:0000313" key="2">
    <source>
        <dbReference type="EMBL" id="KHK93577.1"/>
    </source>
</evidence>
<protein>
    <recommendedName>
        <fullName evidence="1">PilZ domain-containing protein</fullName>
    </recommendedName>
</protein>
<dbReference type="Gene3D" id="2.40.10.220">
    <property type="entry name" value="predicted glycosyltransferase like domains"/>
    <property type="match status" value="1"/>
</dbReference>
<proteinExistence type="predicted"/>
<keyword evidence="3" id="KW-1185">Reference proteome</keyword>
<evidence type="ECO:0000313" key="3">
    <source>
        <dbReference type="Proteomes" id="UP000031057"/>
    </source>
</evidence>
<dbReference type="GO" id="GO:0035438">
    <property type="term" value="F:cyclic-di-GMP binding"/>
    <property type="evidence" value="ECO:0007669"/>
    <property type="project" value="InterPro"/>
</dbReference>
<name>A0A0B1ZWP3_9SPHN</name>
<organism evidence="2 3">
    <name type="scientific">Novosphingobium malaysiense</name>
    <dbReference type="NCBI Taxonomy" id="1348853"/>
    <lineage>
        <taxon>Bacteria</taxon>
        <taxon>Pseudomonadati</taxon>
        <taxon>Pseudomonadota</taxon>
        <taxon>Alphaproteobacteria</taxon>
        <taxon>Sphingomonadales</taxon>
        <taxon>Sphingomonadaceae</taxon>
        <taxon>Novosphingobium</taxon>
    </lineage>
</organism>
<comment type="caution">
    <text evidence="2">The sequence shown here is derived from an EMBL/GenBank/DDBJ whole genome shotgun (WGS) entry which is preliminary data.</text>
</comment>
<dbReference type="OrthoDB" id="7508603at2"/>
<dbReference type="SUPFAM" id="SSF141371">
    <property type="entry name" value="PilZ domain-like"/>
    <property type="match status" value="1"/>
</dbReference>
<dbReference type="RefSeq" id="WP_039279847.1">
    <property type="nucleotide sequence ID" value="NZ_JTDI01000001.1"/>
</dbReference>
<dbReference type="Proteomes" id="UP000031057">
    <property type="component" value="Unassembled WGS sequence"/>
</dbReference>
<accession>A0A0B1ZWP3</accession>
<evidence type="ECO:0000259" key="1">
    <source>
        <dbReference type="Pfam" id="PF07238"/>
    </source>
</evidence>
<gene>
    <name evidence="2" type="ORF">LK12_04880</name>
</gene>
<dbReference type="InterPro" id="IPR009875">
    <property type="entry name" value="PilZ_domain"/>
</dbReference>
<dbReference type="AlphaFoldDB" id="A0A0B1ZWP3"/>
<dbReference type="Pfam" id="PF07238">
    <property type="entry name" value="PilZ"/>
    <property type="match status" value="1"/>
</dbReference>
<sequence>MDERKYERVVADREIECIAAGLRSKVVLYDLSAGGCMIETRQLVLANGASVYLVLNHFLETSGQIAWQAEGHAGVQFGQMLNEAAVRFLGFSPSRQCFETMIPRDRFGRLLPPLQ</sequence>
<dbReference type="EMBL" id="JTDI01000001">
    <property type="protein sequence ID" value="KHK93577.1"/>
    <property type="molecule type" value="Genomic_DNA"/>
</dbReference>
<reference evidence="2 3" key="1">
    <citation type="submission" date="2014-10" db="EMBL/GenBank/DDBJ databases">
        <title>Genome sequence of Novosphingobium malaysiense MUSC 273(T).</title>
        <authorList>
            <person name="Lee L.-H."/>
        </authorList>
    </citation>
    <scope>NUCLEOTIDE SEQUENCE [LARGE SCALE GENOMIC DNA]</scope>
    <source>
        <strain evidence="2 3">MUSC 273</strain>
    </source>
</reference>